<keyword evidence="2" id="KW-0285">Flavoprotein</keyword>
<dbReference type="GO" id="GO:0050661">
    <property type="term" value="F:NADP binding"/>
    <property type="evidence" value="ECO:0007669"/>
    <property type="project" value="InterPro"/>
</dbReference>
<evidence type="ECO:0000313" key="7">
    <source>
        <dbReference type="EMBL" id="MBI5170206.1"/>
    </source>
</evidence>
<evidence type="ECO:0000256" key="3">
    <source>
        <dbReference type="ARBA" id="ARBA00022643"/>
    </source>
</evidence>
<organism evidence="7 8">
    <name type="scientific">Eiseniibacteriota bacterium</name>
    <dbReference type="NCBI Taxonomy" id="2212470"/>
    <lineage>
        <taxon>Bacteria</taxon>
        <taxon>Candidatus Eiseniibacteriota</taxon>
    </lineage>
</organism>
<name>A0A933SCV5_UNCEI</name>
<evidence type="ECO:0000313" key="8">
    <source>
        <dbReference type="Proteomes" id="UP000696931"/>
    </source>
</evidence>
<dbReference type="CDD" id="cd02932">
    <property type="entry name" value="OYE_YqiM_FMN"/>
    <property type="match status" value="1"/>
</dbReference>
<evidence type="ECO:0000256" key="2">
    <source>
        <dbReference type="ARBA" id="ARBA00022630"/>
    </source>
</evidence>
<sequence>MSSHLFSPFTQRSVTLRNRIVVAPMCQYSATDGLANDWHLVHLGARATGGAGALLVEATSVVPEGRISPGDLGLWNDAQVEPLARVVRFAESQGCVPGIQLAHAGRKAGTSAPWRGGRALAIADGGWETVGPSADAFSDHYPAPHALDEAGVARVIAAFRAAARRSLAAGFRIVEIHAAHGYLLHQFLSPLVNKRSDGWGGSFENRVRLTLEVTRAVRAVWPDELPVWVRVSATDWAEGGWDLDQTVRLAGLLREVGADLIDCSSGGAVPWQKIAVGPGYQVPFAERVRHEARIATGAVGMITEPAQAEEIVAAGRADVVLLARQLLREPSWPLRAAAELGAEHPWPVQYLRGK</sequence>
<keyword evidence="5" id="KW-0560">Oxidoreductase</keyword>
<dbReference type="GO" id="GO:0003959">
    <property type="term" value="F:NADPH dehydrogenase activity"/>
    <property type="evidence" value="ECO:0007669"/>
    <property type="project" value="InterPro"/>
</dbReference>
<dbReference type="InterPro" id="IPR044152">
    <property type="entry name" value="YqjM-like"/>
</dbReference>
<dbReference type="InterPro" id="IPR013785">
    <property type="entry name" value="Aldolase_TIM"/>
</dbReference>
<gene>
    <name evidence="7" type="ORF">HZA61_12000</name>
</gene>
<dbReference type="AlphaFoldDB" id="A0A933SCV5"/>
<dbReference type="Proteomes" id="UP000696931">
    <property type="component" value="Unassembled WGS sequence"/>
</dbReference>
<dbReference type="PANTHER" id="PTHR43303:SF4">
    <property type="entry name" value="NADPH DEHYDROGENASE C23G7.10C-RELATED"/>
    <property type="match status" value="1"/>
</dbReference>
<keyword evidence="4" id="KW-0521">NADP</keyword>
<dbReference type="SUPFAM" id="SSF51395">
    <property type="entry name" value="FMN-linked oxidoreductases"/>
    <property type="match status" value="1"/>
</dbReference>
<evidence type="ECO:0000256" key="1">
    <source>
        <dbReference type="ARBA" id="ARBA00001917"/>
    </source>
</evidence>
<evidence type="ECO:0000259" key="6">
    <source>
        <dbReference type="Pfam" id="PF00724"/>
    </source>
</evidence>
<feature type="domain" description="NADH:flavin oxidoreductase/NADH oxidase N-terminal" evidence="6">
    <location>
        <begin position="5"/>
        <end position="340"/>
    </location>
</feature>
<dbReference type="Gene3D" id="3.20.20.70">
    <property type="entry name" value="Aldolase class I"/>
    <property type="match status" value="1"/>
</dbReference>
<reference evidence="7" key="1">
    <citation type="submission" date="2020-07" db="EMBL/GenBank/DDBJ databases">
        <title>Huge and variable diversity of episymbiotic CPR bacteria and DPANN archaea in groundwater ecosystems.</title>
        <authorList>
            <person name="He C.Y."/>
            <person name="Keren R."/>
            <person name="Whittaker M."/>
            <person name="Farag I.F."/>
            <person name="Doudna J."/>
            <person name="Cate J.H.D."/>
            <person name="Banfield J.F."/>
        </authorList>
    </citation>
    <scope>NUCLEOTIDE SEQUENCE</scope>
    <source>
        <strain evidence="7">NC_groundwater_1813_Pr3_B-0.1um_71_17</strain>
    </source>
</reference>
<comment type="caution">
    <text evidence="7">The sequence shown here is derived from an EMBL/GenBank/DDBJ whole genome shotgun (WGS) entry which is preliminary data.</text>
</comment>
<comment type="cofactor">
    <cofactor evidence="1">
        <name>FMN</name>
        <dbReference type="ChEBI" id="CHEBI:58210"/>
    </cofactor>
</comment>
<dbReference type="PANTHER" id="PTHR43303">
    <property type="entry name" value="NADPH DEHYDROGENASE C23G7.10C-RELATED"/>
    <property type="match status" value="1"/>
</dbReference>
<accession>A0A933SCV5</accession>
<keyword evidence="3" id="KW-0288">FMN</keyword>
<evidence type="ECO:0000256" key="5">
    <source>
        <dbReference type="ARBA" id="ARBA00023002"/>
    </source>
</evidence>
<proteinExistence type="predicted"/>
<dbReference type="InterPro" id="IPR001155">
    <property type="entry name" value="OxRdtase_FMN_N"/>
</dbReference>
<dbReference type="GO" id="GO:0010181">
    <property type="term" value="F:FMN binding"/>
    <property type="evidence" value="ECO:0007669"/>
    <property type="project" value="InterPro"/>
</dbReference>
<dbReference type="Pfam" id="PF00724">
    <property type="entry name" value="Oxidored_FMN"/>
    <property type="match status" value="1"/>
</dbReference>
<evidence type="ECO:0000256" key="4">
    <source>
        <dbReference type="ARBA" id="ARBA00022857"/>
    </source>
</evidence>
<protein>
    <submittedName>
        <fullName evidence="7">NADH:flavin oxidoreductase/NADH oxidase</fullName>
    </submittedName>
</protein>
<dbReference type="EMBL" id="JACRIW010000083">
    <property type="protein sequence ID" value="MBI5170206.1"/>
    <property type="molecule type" value="Genomic_DNA"/>
</dbReference>